<evidence type="ECO:0000256" key="6">
    <source>
        <dbReference type="PIRSR" id="PIRSR602129-50"/>
    </source>
</evidence>
<dbReference type="PANTHER" id="PTHR45677:SF8">
    <property type="entry name" value="CYSTEINE SULFINIC ACID DECARBOXYLASE"/>
    <property type="match status" value="1"/>
</dbReference>
<keyword evidence="5 7" id="KW-0456">Lyase</keyword>
<comment type="cofactor">
    <cofactor evidence="1 6 7">
        <name>pyridoxal 5'-phosphate</name>
        <dbReference type="ChEBI" id="CHEBI:597326"/>
    </cofactor>
</comment>
<comment type="similarity">
    <text evidence="2 7">Belongs to the group II decarboxylase family.</text>
</comment>
<keyword evidence="10" id="KW-1185">Reference proteome</keyword>
<reference evidence="10" key="1">
    <citation type="journal article" date="2017" name="Genome Biol.">
        <title>Comparative genomics reveals high biological diversity and specific adaptations in the industrially and medically important fungal genus Aspergillus.</title>
        <authorList>
            <person name="de Vries R.P."/>
            <person name="Riley R."/>
            <person name="Wiebenga A."/>
            <person name="Aguilar-Osorio G."/>
            <person name="Amillis S."/>
            <person name="Uchima C.A."/>
            <person name="Anderluh G."/>
            <person name="Asadollahi M."/>
            <person name="Askin M."/>
            <person name="Barry K."/>
            <person name="Battaglia E."/>
            <person name="Bayram O."/>
            <person name="Benocci T."/>
            <person name="Braus-Stromeyer S.A."/>
            <person name="Caldana C."/>
            <person name="Canovas D."/>
            <person name="Cerqueira G.C."/>
            <person name="Chen F."/>
            <person name="Chen W."/>
            <person name="Choi C."/>
            <person name="Clum A."/>
            <person name="Dos Santos R.A."/>
            <person name="Damasio A.R."/>
            <person name="Diallinas G."/>
            <person name="Emri T."/>
            <person name="Fekete E."/>
            <person name="Flipphi M."/>
            <person name="Freyberg S."/>
            <person name="Gallo A."/>
            <person name="Gournas C."/>
            <person name="Habgood R."/>
            <person name="Hainaut M."/>
            <person name="Harispe M.L."/>
            <person name="Henrissat B."/>
            <person name="Hilden K.S."/>
            <person name="Hope R."/>
            <person name="Hossain A."/>
            <person name="Karabika E."/>
            <person name="Karaffa L."/>
            <person name="Karanyi Z."/>
            <person name="Krasevec N."/>
            <person name="Kuo A."/>
            <person name="Kusch H."/>
            <person name="LaButti K."/>
            <person name="Lagendijk E.L."/>
            <person name="Lapidus A."/>
            <person name="Levasseur A."/>
            <person name="Lindquist E."/>
            <person name="Lipzen A."/>
            <person name="Logrieco A.F."/>
            <person name="MacCabe A."/>
            <person name="Maekelae M.R."/>
            <person name="Malavazi I."/>
            <person name="Melin P."/>
            <person name="Meyer V."/>
            <person name="Mielnichuk N."/>
            <person name="Miskei M."/>
            <person name="Molnar A.P."/>
            <person name="Mule G."/>
            <person name="Ngan C.Y."/>
            <person name="Orejas M."/>
            <person name="Orosz E."/>
            <person name="Ouedraogo J.P."/>
            <person name="Overkamp K.M."/>
            <person name="Park H.-S."/>
            <person name="Perrone G."/>
            <person name="Piumi F."/>
            <person name="Punt P.J."/>
            <person name="Ram A.F."/>
            <person name="Ramon A."/>
            <person name="Rauscher S."/>
            <person name="Record E."/>
            <person name="Riano-Pachon D.M."/>
            <person name="Robert V."/>
            <person name="Roehrig J."/>
            <person name="Ruller R."/>
            <person name="Salamov A."/>
            <person name="Salih N.S."/>
            <person name="Samson R.A."/>
            <person name="Sandor E."/>
            <person name="Sanguinetti M."/>
            <person name="Schuetze T."/>
            <person name="Sepcic K."/>
            <person name="Shelest E."/>
            <person name="Sherlock G."/>
            <person name="Sophianopoulou V."/>
            <person name="Squina F.M."/>
            <person name="Sun H."/>
            <person name="Susca A."/>
            <person name="Todd R.B."/>
            <person name="Tsang A."/>
            <person name="Unkles S.E."/>
            <person name="van de Wiele N."/>
            <person name="van Rossen-Uffink D."/>
            <person name="Oliveira J.V."/>
            <person name="Vesth T.C."/>
            <person name="Visser J."/>
            <person name="Yu J.-H."/>
            <person name="Zhou M."/>
            <person name="Andersen M.R."/>
            <person name="Archer D.B."/>
            <person name="Baker S.E."/>
            <person name="Benoit I."/>
            <person name="Brakhage A.A."/>
            <person name="Braus G.H."/>
            <person name="Fischer R."/>
            <person name="Frisvad J.C."/>
            <person name="Goldman G.H."/>
            <person name="Houbraken J."/>
            <person name="Oakley B."/>
            <person name="Pocsi I."/>
            <person name="Scazzocchio C."/>
            <person name="Seiboth B."/>
            <person name="vanKuyk P.A."/>
            <person name="Wortman J."/>
            <person name="Dyer P.S."/>
            <person name="Grigoriev I.V."/>
        </authorList>
    </citation>
    <scope>NUCLEOTIDE SEQUENCE [LARGE SCALE GENOMIC DNA]</scope>
    <source>
        <strain evidence="10">CBS 101740 / IMI 381727 / IBT 21946</strain>
    </source>
</reference>
<evidence type="ECO:0000256" key="3">
    <source>
        <dbReference type="ARBA" id="ARBA00022793"/>
    </source>
</evidence>
<dbReference type="AlphaFoldDB" id="A0A1L9URL5"/>
<dbReference type="OrthoDB" id="392571at2759"/>
<dbReference type="Gene3D" id="3.90.1150.170">
    <property type="match status" value="2"/>
</dbReference>
<keyword evidence="3" id="KW-0210">Decarboxylase</keyword>
<feature type="region of interest" description="Disordered" evidence="8">
    <location>
        <begin position="1"/>
        <end position="22"/>
    </location>
</feature>
<dbReference type="GO" id="GO:0016831">
    <property type="term" value="F:carboxy-lyase activity"/>
    <property type="evidence" value="ECO:0007669"/>
    <property type="project" value="UniProtKB-KW"/>
</dbReference>
<dbReference type="RefSeq" id="XP_067481651.1">
    <property type="nucleotide sequence ID" value="XM_067622376.1"/>
</dbReference>
<dbReference type="EMBL" id="KV878681">
    <property type="protein sequence ID" value="OJJ74403.1"/>
    <property type="molecule type" value="Genomic_DNA"/>
</dbReference>
<evidence type="ECO:0000256" key="7">
    <source>
        <dbReference type="RuleBase" id="RU000382"/>
    </source>
</evidence>
<dbReference type="Gene3D" id="3.40.640.10">
    <property type="entry name" value="Type I PLP-dependent aspartate aminotransferase-like (Major domain)"/>
    <property type="match status" value="1"/>
</dbReference>
<evidence type="ECO:0000313" key="10">
    <source>
        <dbReference type="Proteomes" id="UP000184499"/>
    </source>
</evidence>
<dbReference type="GeneID" id="93574864"/>
<evidence type="ECO:0000256" key="5">
    <source>
        <dbReference type="ARBA" id="ARBA00023239"/>
    </source>
</evidence>
<dbReference type="Proteomes" id="UP000184499">
    <property type="component" value="Unassembled WGS sequence"/>
</dbReference>
<dbReference type="GO" id="GO:0030170">
    <property type="term" value="F:pyridoxal phosphate binding"/>
    <property type="evidence" value="ECO:0007669"/>
    <property type="project" value="InterPro"/>
</dbReference>
<evidence type="ECO:0008006" key="11">
    <source>
        <dbReference type="Google" id="ProtNLM"/>
    </source>
</evidence>
<dbReference type="PANTHER" id="PTHR45677">
    <property type="entry name" value="GLUTAMATE DECARBOXYLASE-RELATED"/>
    <property type="match status" value="1"/>
</dbReference>
<proteinExistence type="inferred from homology"/>
<dbReference type="InterPro" id="IPR002129">
    <property type="entry name" value="PyrdxlP-dep_de-COase"/>
</dbReference>
<dbReference type="SUPFAM" id="SSF53383">
    <property type="entry name" value="PLP-dependent transferases"/>
    <property type="match status" value="1"/>
</dbReference>
<accession>A0A1L9URL5</accession>
<name>A0A1L9URL5_ASPBC</name>
<dbReference type="VEuPathDB" id="FungiDB:ASPBRDRAFT_27434"/>
<evidence type="ECO:0000256" key="1">
    <source>
        <dbReference type="ARBA" id="ARBA00001933"/>
    </source>
</evidence>
<keyword evidence="4 6" id="KW-0663">Pyridoxal phosphate</keyword>
<evidence type="ECO:0000256" key="2">
    <source>
        <dbReference type="ARBA" id="ARBA00009533"/>
    </source>
</evidence>
<protein>
    <recommendedName>
        <fullName evidence="11">Pyridoxal phosphate-dependent transferase</fullName>
    </recommendedName>
</protein>
<dbReference type="InterPro" id="IPR015424">
    <property type="entry name" value="PyrdxlP-dep_Trfase"/>
</dbReference>
<feature type="compositionally biased region" description="Low complexity" evidence="8">
    <location>
        <begin position="363"/>
        <end position="377"/>
    </location>
</feature>
<sequence>MSKKEEESFNDDLTSGSDGVTRGDELVEGKQILHPIIQSLVQFFNQRNQTSCPPELLSLLQDPSQLHPLLSPSLPQTGQGVEDLARTCSTLLQHTINTASPTFLDKLWSASSPPGIGADLLLSAINGNAHVLRVSPALTTIEKHLGKQLACLFGLNGPYSGGVTMPGGAGANLTALLTARNARFPSIRSCGLTTTTTTTTQLKIFTSEAAHYSIANAAQIIGLGSTTGVHRIPTTRTGQMDLDALEAALAATTVTPLCIIATAGTTVRGAYDPLKQIGHLARRYNAWFHIDACWGGAAVFSESLRKKYLAGCELADSISFNPHKMLGVPQICSFLLAADLRWLWGANRQEEAAYLFHGGDDTSIPSSSNTSSSLMSSGRPAVKEEEEKKDWRDESSPLLRNAPDPSEIYDLAAFTPQCGRRPDALKLYFHWRYYGTEGIAKHVEMAFESARYLGRLVKGTGKFRLVGSIQDDHDHGDGDDGESGISCAQVCFYYRVPLSSSSSRESIEDHATRNTDFTRRLSAGLLARGWMVDYAPGTGRFGDHGEFLRVVCNRSTTREVVEKLVEVLMEVVRGMEEEERRGVRSRL</sequence>
<feature type="modified residue" description="N6-(pyridoxal phosphate)lysine" evidence="6">
    <location>
        <position position="324"/>
    </location>
</feature>
<dbReference type="InterPro" id="IPR015421">
    <property type="entry name" value="PyrdxlP-dep_Trfase_major"/>
</dbReference>
<dbReference type="Pfam" id="PF00282">
    <property type="entry name" value="Pyridoxal_deC"/>
    <property type="match status" value="2"/>
</dbReference>
<evidence type="ECO:0000256" key="8">
    <source>
        <dbReference type="SAM" id="MobiDB-lite"/>
    </source>
</evidence>
<dbReference type="GO" id="GO:0019752">
    <property type="term" value="P:carboxylic acid metabolic process"/>
    <property type="evidence" value="ECO:0007669"/>
    <property type="project" value="InterPro"/>
</dbReference>
<evidence type="ECO:0000313" key="9">
    <source>
        <dbReference type="EMBL" id="OJJ74403.1"/>
    </source>
</evidence>
<feature type="region of interest" description="Disordered" evidence="8">
    <location>
        <begin position="363"/>
        <end position="397"/>
    </location>
</feature>
<dbReference type="STRING" id="767769.A0A1L9URL5"/>
<evidence type="ECO:0000256" key="4">
    <source>
        <dbReference type="ARBA" id="ARBA00022898"/>
    </source>
</evidence>
<feature type="compositionally biased region" description="Basic and acidic residues" evidence="8">
    <location>
        <begin position="381"/>
        <end position="395"/>
    </location>
</feature>
<gene>
    <name evidence="9" type="ORF">ASPBRDRAFT_27434</name>
</gene>
<organism evidence="9 10">
    <name type="scientific">Aspergillus brasiliensis (strain CBS 101740 / IMI 381727 / IBT 21946)</name>
    <dbReference type="NCBI Taxonomy" id="767769"/>
    <lineage>
        <taxon>Eukaryota</taxon>
        <taxon>Fungi</taxon>
        <taxon>Dikarya</taxon>
        <taxon>Ascomycota</taxon>
        <taxon>Pezizomycotina</taxon>
        <taxon>Eurotiomycetes</taxon>
        <taxon>Eurotiomycetidae</taxon>
        <taxon>Eurotiales</taxon>
        <taxon>Aspergillaceae</taxon>
        <taxon>Aspergillus</taxon>
        <taxon>Aspergillus subgen. Circumdati</taxon>
    </lineage>
</organism>
<dbReference type="GO" id="GO:0005737">
    <property type="term" value="C:cytoplasm"/>
    <property type="evidence" value="ECO:0007669"/>
    <property type="project" value="TreeGrafter"/>
</dbReference>